<dbReference type="EMBL" id="CP098324">
    <property type="protein sequence ID" value="URW77564.1"/>
    <property type="molecule type" value="Genomic_DNA"/>
</dbReference>
<sequence length="48" mass="5611">MHNVANKEEFEGNTEALATAAYIKIREDVSTGLTYKFTLRRKLYKKFN</sequence>
<name>A0ABY4TYT4_RICCR</name>
<dbReference type="NCBIfam" id="TIGR01045">
    <property type="entry name" value="RPE1"/>
    <property type="match status" value="1"/>
</dbReference>
<dbReference type="RefSeq" id="WP_077181605.1">
    <property type="nucleotide sequence ID" value="NZ_CP010969.1"/>
</dbReference>
<protein>
    <submittedName>
        <fullName evidence="1">Palindromic element RPE1 domain-containing protein</fullName>
    </submittedName>
</protein>
<reference evidence="1" key="1">
    <citation type="submission" date="2022-05" db="EMBL/GenBank/DDBJ databases">
        <title>Tracking Rickettsia raoultii infection dynamics in vivo by bioorthogonal metabolic labeling.</title>
        <authorList>
            <person name="Zhu D.-Y."/>
            <person name="Jia N."/>
            <person name="Li C."/>
            <person name="Zhang M.-Z."/>
            <person name="Liu H.-B."/>
            <person name="Cao W.-C."/>
        </authorList>
    </citation>
    <scope>NUCLEOTIDE SEQUENCE</scope>
    <source>
        <strain evidence="1">BIME</strain>
    </source>
</reference>
<evidence type="ECO:0000313" key="2">
    <source>
        <dbReference type="Proteomes" id="UP001056268"/>
    </source>
</evidence>
<gene>
    <name evidence="1" type="ORF">NBT09_06145</name>
</gene>
<keyword evidence="2" id="KW-1185">Reference proteome</keyword>
<evidence type="ECO:0000313" key="1">
    <source>
        <dbReference type="EMBL" id="URW77564.1"/>
    </source>
</evidence>
<accession>A0ABY4TYT4</accession>
<organism evidence="1 2">
    <name type="scientific">Rickettsia conorii subsp. raoultii</name>
    <dbReference type="NCBI Taxonomy" id="369822"/>
    <lineage>
        <taxon>Bacteria</taxon>
        <taxon>Pseudomonadati</taxon>
        <taxon>Pseudomonadota</taxon>
        <taxon>Alphaproteobacteria</taxon>
        <taxon>Rickettsiales</taxon>
        <taxon>Rickettsiaceae</taxon>
        <taxon>Rickettsieae</taxon>
        <taxon>Rickettsia</taxon>
        <taxon>spotted fever group</taxon>
    </lineage>
</organism>
<dbReference type="Proteomes" id="UP001056268">
    <property type="component" value="Chromosome"/>
</dbReference>
<proteinExistence type="predicted"/>
<dbReference type="InterPro" id="IPR005728">
    <property type="entry name" value="RPE1"/>
</dbReference>